<feature type="non-terminal residue" evidence="12">
    <location>
        <position position="177"/>
    </location>
</feature>
<evidence type="ECO:0000313" key="12">
    <source>
        <dbReference type="RefSeq" id="XP_021300538.1"/>
    </source>
</evidence>
<keyword evidence="11" id="KW-1185">Reference proteome</keyword>
<protein>
    <recommendedName>
        <fullName evidence="4">L-ornithine N(5)-monooxygenase [NAD(P)H]</fullName>
        <ecNumber evidence="4">1.14.13.196</ecNumber>
    </recommendedName>
</protein>
<evidence type="ECO:0000256" key="4">
    <source>
        <dbReference type="ARBA" id="ARBA00012881"/>
    </source>
</evidence>
<dbReference type="GO" id="GO:0016491">
    <property type="term" value="F:oxidoreductase activity"/>
    <property type="evidence" value="ECO:0007669"/>
    <property type="project" value="UniProtKB-KW"/>
</dbReference>
<comment type="similarity">
    <text evidence="3">Belongs to the lysine N(6)-hydroxylase/L-ornithine N(5)-oxygenase family.</text>
</comment>
<evidence type="ECO:0000256" key="5">
    <source>
        <dbReference type="ARBA" id="ARBA00022630"/>
    </source>
</evidence>
<comment type="catalytic activity">
    <reaction evidence="9">
        <text>L-ornithine + NADPH + O2 = N(5)-hydroxy-L-ornithine + NADP(+) + H2O</text>
        <dbReference type="Rhea" id="RHEA:41508"/>
        <dbReference type="ChEBI" id="CHEBI:15377"/>
        <dbReference type="ChEBI" id="CHEBI:15379"/>
        <dbReference type="ChEBI" id="CHEBI:46911"/>
        <dbReference type="ChEBI" id="CHEBI:57783"/>
        <dbReference type="ChEBI" id="CHEBI:58349"/>
        <dbReference type="ChEBI" id="CHEBI:78275"/>
        <dbReference type="EC" id="1.14.13.196"/>
    </reaction>
</comment>
<comment type="cofactor">
    <cofactor evidence="1">
        <name>FAD</name>
        <dbReference type="ChEBI" id="CHEBI:57692"/>
    </cofactor>
</comment>
<dbReference type="PANTHER" id="PTHR42802:SF1">
    <property type="entry name" value="L-ORNITHINE N(5)-MONOOXYGENASE"/>
    <property type="match status" value="1"/>
</dbReference>
<evidence type="ECO:0000256" key="10">
    <source>
        <dbReference type="ARBA" id="ARBA00049248"/>
    </source>
</evidence>
<gene>
    <name evidence="12" type="primary">LOC110428942</name>
</gene>
<organism evidence="11 12">
    <name type="scientific">Herrania umbratica</name>
    <dbReference type="NCBI Taxonomy" id="108875"/>
    <lineage>
        <taxon>Eukaryota</taxon>
        <taxon>Viridiplantae</taxon>
        <taxon>Streptophyta</taxon>
        <taxon>Embryophyta</taxon>
        <taxon>Tracheophyta</taxon>
        <taxon>Spermatophyta</taxon>
        <taxon>Magnoliopsida</taxon>
        <taxon>eudicotyledons</taxon>
        <taxon>Gunneridae</taxon>
        <taxon>Pentapetalae</taxon>
        <taxon>rosids</taxon>
        <taxon>malvids</taxon>
        <taxon>Malvales</taxon>
        <taxon>Malvaceae</taxon>
        <taxon>Byttnerioideae</taxon>
        <taxon>Herrania</taxon>
    </lineage>
</organism>
<dbReference type="EC" id="1.14.13.196" evidence="4"/>
<dbReference type="Pfam" id="PF13434">
    <property type="entry name" value="Lys_Orn_oxgnase"/>
    <property type="match status" value="1"/>
</dbReference>
<dbReference type="InterPro" id="IPR025700">
    <property type="entry name" value="Lys/Orn_oxygenase"/>
</dbReference>
<dbReference type="OrthoDB" id="3519933at2759"/>
<dbReference type="InterPro" id="IPR036188">
    <property type="entry name" value="FAD/NAD-bd_sf"/>
</dbReference>
<dbReference type="RefSeq" id="XP_021300538.1">
    <property type="nucleotide sequence ID" value="XM_021444863.1"/>
</dbReference>
<keyword evidence="5" id="KW-0285">Flavoprotein</keyword>
<proteinExistence type="inferred from homology"/>
<evidence type="ECO:0000256" key="6">
    <source>
        <dbReference type="ARBA" id="ARBA00022827"/>
    </source>
</evidence>
<evidence type="ECO:0000313" key="11">
    <source>
        <dbReference type="Proteomes" id="UP000504621"/>
    </source>
</evidence>
<keyword evidence="8" id="KW-0560">Oxidoreductase</keyword>
<name>A0A6J1BN61_9ROSI</name>
<dbReference type="Proteomes" id="UP000504621">
    <property type="component" value="Unplaced"/>
</dbReference>
<dbReference type="GeneID" id="110428942"/>
<dbReference type="AlphaFoldDB" id="A0A6J1BN61"/>
<comment type="pathway">
    <text evidence="2">Siderophore biosynthesis.</text>
</comment>
<dbReference type="SUPFAM" id="SSF51905">
    <property type="entry name" value="FAD/NAD(P)-binding domain"/>
    <property type="match status" value="1"/>
</dbReference>
<evidence type="ECO:0000256" key="3">
    <source>
        <dbReference type="ARBA" id="ARBA00007588"/>
    </source>
</evidence>
<reference evidence="12" key="1">
    <citation type="submission" date="2025-08" db="UniProtKB">
        <authorList>
            <consortium name="RefSeq"/>
        </authorList>
    </citation>
    <scope>IDENTIFICATION</scope>
    <source>
        <tissue evidence="12">Leaf</tissue>
    </source>
</reference>
<evidence type="ECO:0000256" key="1">
    <source>
        <dbReference type="ARBA" id="ARBA00001974"/>
    </source>
</evidence>
<evidence type="ECO:0000256" key="2">
    <source>
        <dbReference type="ARBA" id="ARBA00004924"/>
    </source>
</evidence>
<evidence type="ECO:0000256" key="8">
    <source>
        <dbReference type="ARBA" id="ARBA00023002"/>
    </source>
</evidence>
<keyword evidence="7" id="KW-0521">NADP</keyword>
<dbReference type="Gene3D" id="3.50.50.60">
    <property type="entry name" value="FAD/NAD(P)-binding domain"/>
    <property type="match status" value="1"/>
</dbReference>
<dbReference type="PANTHER" id="PTHR42802">
    <property type="entry name" value="MONOOXYGENASE"/>
    <property type="match status" value="1"/>
</dbReference>
<accession>A0A6J1BN61</accession>
<evidence type="ECO:0000256" key="7">
    <source>
        <dbReference type="ARBA" id="ARBA00022857"/>
    </source>
</evidence>
<comment type="catalytic activity">
    <reaction evidence="10">
        <text>L-ornithine + NADH + O2 = N(5)-hydroxy-L-ornithine + NAD(+) + H2O</text>
        <dbReference type="Rhea" id="RHEA:41512"/>
        <dbReference type="ChEBI" id="CHEBI:15377"/>
        <dbReference type="ChEBI" id="CHEBI:15379"/>
        <dbReference type="ChEBI" id="CHEBI:46911"/>
        <dbReference type="ChEBI" id="CHEBI:57540"/>
        <dbReference type="ChEBI" id="CHEBI:57945"/>
        <dbReference type="ChEBI" id="CHEBI:78275"/>
        <dbReference type="EC" id="1.14.13.196"/>
    </reaction>
</comment>
<evidence type="ECO:0000256" key="9">
    <source>
        <dbReference type="ARBA" id="ARBA00047598"/>
    </source>
</evidence>
<sequence>MTETEYDVVAVGCGPFNLGLAALADGVDDLRVAVFDRAPELRWHPGVMFGDAMLQVNFLADLVTLVDPTHRLSFLAYLREADRLFPFYVREQFHPTRREYEDYLRWAVSELPSVQFGHDVASVAWDAAAGCFRLEVVDPDGATVTVSAGDVVLGIGTEPFVPSALAGLPDERLLHSS</sequence>
<keyword evidence="6" id="KW-0274">FAD</keyword>